<evidence type="ECO:0000256" key="5">
    <source>
        <dbReference type="ARBA" id="ARBA00022529"/>
    </source>
</evidence>
<evidence type="ECO:0000256" key="11">
    <source>
        <dbReference type="ARBA" id="ARBA00030320"/>
    </source>
</evidence>
<reference evidence="13" key="1">
    <citation type="submission" date="2025-08" db="UniProtKB">
        <authorList>
            <consortium name="Ensembl"/>
        </authorList>
    </citation>
    <scope>IDENTIFICATION</scope>
</reference>
<keyword evidence="10" id="KW-1053">Target membrane</keyword>
<reference evidence="13" key="2">
    <citation type="submission" date="2025-09" db="UniProtKB">
        <authorList>
            <consortium name="Ensembl"/>
        </authorList>
    </citation>
    <scope>IDENTIFICATION</scope>
</reference>
<keyword evidence="9" id="KW-1015">Disulfide bond</keyword>
<dbReference type="Proteomes" id="UP000472273">
    <property type="component" value="Unplaced"/>
</dbReference>
<organism evidence="13 14">
    <name type="scientific">Pseudonaja textilis</name>
    <name type="common">Eastern brown snake</name>
    <dbReference type="NCBI Taxonomy" id="8673"/>
    <lineage>
        <taxon>Eukaryota</taxon>
        <taxon>Metazoa</taxon>
        <taxon>Chordata</taxon>
        <taxon>Craniata</taxon>
        <taxon>Vertebrata</taxon>
        <taxon>Euteleostomi</taxon>
        <taxon>Lepidosauria</taxon>
        <taxon>Squamata</taxon>
        <taxon>Bifurcata</taxon>
        <taxon>Unidentata</taxon>
        <taxon>Episquamata</taxon>
        <taxon>Toxicofera</taxon>
        <taxon>Serpentes</taxon>
        <taxon>Colubroidea</taxon>
        <taxon>Elapidae</taxon>
        <taxon>Hydrophiinae</taxon>
        <taxon>Pseudonaja</taxon>
    </lineage>
</organism>
<dbReference type="InterPro" id="IPR001894">
    <property type="entry name" value="Cathelicidin-like"/>
</dbReference>
<dbReference type="Pfam" id="PF00666">
    <property type="entry name" value="Cathelicidins"/>
    <property type="match status" value="1"/>
</dbReference>
<evidence type="ECO:0000256" key="10">
    <source>
        <dbReference type="ARBA" id="ARBA00023298"/>
    </source>
</evidence>
<accession>A0A670ZL26</accession>
<comment type="similarity">
    <text evidence="3">Belongs to the cathelicidin family.</text>
</comment>
<dbReference type="PANTHER" id="PTHR10206">
    <property type="entry name" value="CATHELICIDIN"/>
    <property type="match status" value="1"/>
</dbReference>
<name>A0A670ZL26_PSETE</name>
<comment type="subcellular location">
    <subcellularLocation>
        <location evidence="2">Secreted</location>
    </subcellularLocation>
    <subcellularLocation>
        <location evidence="1">Target cell membrane</location>
    </subcellularLocation>
</comment>
<keyword evidence="4" id="KW-0964">Secreted</keyword>
<feature type="region of interest" description="Disordered" evidence="12">
    <location>
        <begin position="179"/>
        <end position="208"/>
    </location>
</feature>
<evidence type="ECO:0000256" key="6">
    <source>
        <dbReference type="ARBA" id="ARBA00022537"/>
    </source>
</evidence>
<dbReference type="InterPro" id="IPR018216">
    <property type="entry name" value="Cathelicidin_CS"/>
</dbReference>
<dbReference type="GO" id="GO:0005615">
    <property type="term" value="C:extracellular space"/>
    <property type="evidence" value="ECO:0007669"/>
    <property type="project" value="TreeGrafter"/>
</dbReference>
<evidence type="ECO:0000313" key="13">
    <source>
        <dbReference type="Ensembl" id="ENSPTXP00000023512.1"/>
    </source>
</evidence>
<protein>
    <recommendedName>
        <fullName evidence="11">Vipericidin</fullName>
    </recommendedName>
</protein>
<dbReference type="PROSITE" id="PS00947">
    <property type="entry name" value="CATHELICIDINS_2"/>
    <property type="match status" value="1"/>
</dbReference>
<keyword evidence="14" id="KW-1185">Reference proteome</keyword>
<dbReference type="Ensembl" id="ENSPTXT00000024241.1">
    <property type="protein sequence ID" value="ENSPTXP00000023512.1"/>
    <property type="gene ID" value="ENSPTXG00000016336.1"/>
</dbReference>
<evidence type="ECO:0000256" key="9">
    <source>
        <dbReference type="ARBA" id="ARBA00023157"/>
    </source>
</evidence>
<keyword evidence="5" id="KW-0929">Antimicrobial</keyword>
<dbReference type="PANTHER" id="PTHR10206:SF0">
    <property type="entry name" value="CATHELICIDIN B1-RELATED"/>
    <property type="match status" value="1"/>
</dbReference>
<dbReference type="InterPro" id="IPR046350">
    <property type="entry name" value="Cystatin_sf"/>
</dbReference>
<dbReference type="Gene3D" id="3.10.450.10">
    <property type="match status" value="1"/>
</dbReference>
<evidence type="ECO:0000256" key="1">
    <source>
        <dbReference type="ARBA" id="ARBA00004175"/>
    </source>
</evidence>
<evidence type="ECO:0000256" key="7">
    <source>
        <dbReference type="ARBA" id="ARBA00023022"/>
    </source>
</evidence>
<evidence type="ECO:0000256" key="12">
    <source>
        <dbReference type="SAM" id="MobiDB-lite"/>
    </source>
</evidence>
<proteinExistence type="inferred from homology"/>
<dbReference type="AlphaFoldDB" id="A0A670ZL26"/>
<evidence type="ECO:0000256" key="4">
    <source>
        <dbReference type="ARBA" id="ARBA00022525"/>
    </source>
</evidence>
<evidence type="ECO:0000256" key="3">
    <source>
        <dbReference type="ARBA" id="ARBA00005320"/>
    </source>
</evidence>
<evidence type="ECO:0000256" key="2">
    <source>
        <dbReference type="ARBA" id="ARBA00004613"/>
    </source>
</evidence>
<dbReference type="GO" id="GO:0044218">
    <property type="term" value="C:other organism cell membrane"/>
    <property type="evidence" value="ECO:0007669"/>
    <property type="project" value="UniProtKB-KW"/>
</dbReference>
<sequence length="208" mass="23583">PPGLLKSLCREGPSLWGSLLRLQGGLAEKERPTHPVLLAWRSPNKSSSEAFKLAIRFCRVSFQDPYSESNQELNFTIKETVCPAEEEFSMEECDFKENGVRDRYPAGGVINPTLEPFRETEGRPIPPPWGSERCSPWDQFLILTTLFSPPQLVRQCTGYFFLEERPPVAVLTCDTVVGTAKEEEKEEEEEEEEKVRRRCGGSQDGLKT</sequence>
<keyword evidence="6" id="KW-1052">Target cell membrane</keyword>
<evidence type="ECO:0000256" key="8">
    <source>
        <dbReference type="ARBA" id="ARBA00023136"/>
    </source>
</evidence>
<dbReference type="GO" id="GO:0042742">
    <property type="term" value="P:defense response to bacterium"/>
    <property type="evidence" value="ECO:0007669"/>
    <property type="project" value="UniProtKB-KW"/>
</dbReference>
<dbReference type="SUPFAM" id="SSF54403">
    <property type="entry name" value="Cystatin/monellin"/>
    <property type="match status" value="1"/>
</dbReference>
<evidence type="ECO:0000313" key="14">
    <source>
        <dbReference type="Proteomes" id="UP000472273"/>
    </source>
</evidence>
<keyword evidence="7" id="KW-0044">Antibiotic</keyword>
<keyword evidence="8" id="KW-0472">Membrane</keyword>